<evidence type="ECO:0000313" key="13">
    <source>
        <dbReference type="Proteomes" id="UP000095283"/>
    </source>
</evidence>
<comment type="pathway">
    <text evidence="2">Protein modification; protein glycosylation.</text>
</comment>
<reference evidence="14" key="1">
    <citation type="submission" date="2016-11" db="UniProtKB">
        <authorList>
            <consortium name="WormBaseParasite"/>
        </authorList>
    </citation>
    <scope>IDENTIFICATION</scope>
</reference>
<evidence type="ECO:0000256" key="3">
    <source>
        <dbReference type="ARBA" id="ARBA00005680"/>
    </source>
</evidence>
<evidence type="ECO:0000256" key="5">
    <source>
        <dbReference type="ARBA" id="ARBA00022968"/>
    </source>
</evidence>
<evidence type="ECO:0000256" key="1">
    <source>
        <dbReference type="ARBA" id="ARBA00004606"/>
    </source>
</evidence>
<evidence type="ECO:0000256" key="2">
    <source>
        <dbReference type="ARBA" id="ARBA00004922"/>
    </source>
</evidence>
<dbReference type="CDD" id="cd02510">
    <property type="entry name" value="pp-GalNAc-T"/>
    <property type="match status" value="1"/>
</dbReference>
<evidence type="ECO:0000256" key="6">
    <source>
        <dbReference type="ARBA" id="ARBA00022989"/>
    </source>
</evidence>
<protein>
    <submittedName>
        <fullName evidence="14">Glyco_trans_2-like domain-containing protein</fullName>
    </submittedName>
</protein>
<sequence length="461" mass="53607">MFGQILIPNAVIMTLCDLTSVSKHLVFIKTDMYRQDWTINLLIIYLLLQINIIFVTTANEEIQLPRCKHISPYKELVSYCYVVFSIYNFIFKKKLYMYQERELWKFGTTNFAFDMLASDRLGPIRNIGNQAHHLCQNTTFHGSFPTSIVIIHHNEALSTLLRMIIGIIDRTPPELLHELIIYEDASDDEHRLTEHLQRFVKTNTSNTNIIIIRSDERQGLIRAKTLASRQATGEVIVFLDSHCEVSDRWLEPLLAPIMENPNSIVLPIVDLIHPLTFEYSKAMIAKSGFDWALSFKWIYLPWEYFDVVENNIRPFESPSMSGGLLAVRRKFFQDLGEYDIGMEIWGGENVELSLKAWMCGGRVVVAPCSRIGHVFRIRRPYKSKPGLDTNLYNSIRVAKTWLGKYEKYFMQARPAAQKMDYGDISTGLKLKEKLKCKDMQWFLENIYPDLIPEKNNRKDEL</sequence>
<keyword evidence="8" id="KW-1015">Disulfide bond</keyword>
<dbReference type="GO" id="GO:0005112">
    <property type="term" value="F:Notch binding"/>
    <property type="evidence" value="ECO:0007669"/>
    <property type="project" value="TreeGrafter"/>
</dbReference>
<dbReference type="Pfam" id="PF00535">
    <property type="entry name" value="Glycos_transf_2"/>
    <property type="match status" value="1"/>
</dbReference>
<evidence type="ECO:0000313" key="14">
    <source>
        <dbReference type="WBParaSite" id="Hba_20628"/>
    </source>
</evidence>
<dbReference type="GO" id="GO:0008593">
    <property type="term" value="P:regulation of Notch signaling pathway"/>
    <property type="evidence" value="ECO:0007669"/>
    <property type="project" value="TreeGrafter"/>
</dbReference>
<evidence type="ECO:0000259" key="12">
    <source>
        <dbReference type="Pfam" id="PF00535"/>
    </source>
</evidence>
<dbReference type="GO" id="GO:0004653">
    <property type="term" value="F:polypeptide N-acetylgalactosaminyltransferase activity"/>
    <property type="evidence" value="ECO:0007669"/>
    <property type="project" value="TreeGrafter"/>
</dbReference>
<evidence type="ECO:0000256" key="9">
    <source>
        <dbReference type="ARBA" id="ARBA00023180"/>
    </source>
</evidence>
<dbReference type="GO" id="GO:0005794">
    <property type="term" value="C:Golgi apparatus"/>
    <property type="evidence" value="ECO:0007669"/>
    <property type="project" value="TreeGrafter"/>
</dbReference>
<keyword evidence="5" id="KW-0735">Signal-anchor</keyword>
<feature type="domain" description="Glycosyltransferase 2-like" evidence="12">
    <location>
        <begin position="147"/>
        <end position="335"/>
    </location>
</feature>
<dbReference type="WBParaSite" id="Hba_20628">
    <property type="protein sequence ID" value="Hba_20628"/>
    <property type="gene ID" value="Hba_20628"/>
</dbReference>
<feature type="transmembrane region" description="Helical" evidence="11">
    <location>
        <begin position="6"/>
        <end position="26"/>
    </location>
</feature>
<keyword evidence="13" id="KW-1185">Reference proteome</keyword>
<accession>A0A1I7XSB1</accession>
<keyword evidence="6 11" id="KW-1133">Transmembrane helix</keyword>
<dbReference type="AlphaFoldDB" id="A0A1I7XSB1"/>
<dbReference type="SUPFAM" id="SSF53448">
    <property type="entry name" value="Nucleotide-diphospho-sugar transferases"/>
    <property type="match status" value="1"/>
</dbReference>
<organism evidence="13 14">
    <name type="scientific">Heterorhabditis bacteriophora</name>
    <name type="common">Entomopathogenic nematode worm</name>
    <dbReference type="NCBI Taxonomy" id="37862"/>
    <lineage>
        <taxon>Eukaryota</taxon>
        <taxon>Metazoa</taxon>
        <taxon>Ecdysozoa</taxon>
        <taxon>Nematoda</taxon>
        <taxon>Chromadorea</taxon>
        <taxon>Rhabditida</taxon>
        <taxon>Rhabditina</taxon>
        <taxon>Rhabditomorpha</taxon>
        <taxon>Strongyloidea</taxon>
        <taxon>Heterorhabditidae</taxon>
        <taxon>Heterorhabditis</taxon>
    </lineage>
</organism>
<keyword evidence="9" id="KW-0325">Glycoprotein</keyword>
<dbReference type="InterPro" id="IPR001173">
    <property type="entry name" value="Glyco_trans_2-like"/>
</dbReference>
<evidence type="ECO:0000256" key="10">
    <source>
        <dbReference type="ARBA" id="ARBA00037847"/>
    </source>
</evidence>
<dbReference type="GO" id="GO:0016020">
    <property type="term" value="C:membrane"/>
    <property type="evidence" value="ECO:0007669"/>
    <property type="project" value="UniProtKB-SubCell"/>
</dbReference>
<evidence type="ECO:0000256" key="4">
    <source>
        <dbReference type="ARBA" id="ARBA00022692"/>
    </source>
</evidence>
<dbReference type="PANTHER" id="PTHR11675:SF116">
    <property type="entry name" value="N-ACETYLGALACTOSAMINYLTRANSFERASE 8-RELATED"/>
    <property type="match status" value="1"/>
</dbReference>
<name>A0A1I7XSB1_HETBA</name>
<keyword evidence="7 11" id="KW-0472">Membrane</keyword>
<dbReference type="Gene3D" id="3.90.550.10">
    <property type="entry name" value="Spore Coat Polysaccharide Biosynthesis Protein SpsA, Chain A"/>
    <property type="match status" value="1"/>
</dbReference>
<dbReference type="PANTHER" id="PTHR11675">
    <property type="entry name" value="N-ACETYLGALACTOSAMINYLTRANSFERASE"/>
    <property type="match status" value="1"/>
</dbReference>
<dbReference type="Proteomes" id="UP000095283">
    <property type="component" value="Unplaced"/>
</dbReference>
<dbReference type="UniPathway" id="UPA00378"/>
<dbReference type="InterPro" id="IPR029044">
    <property type="entry name" value="Nucleotide-diphossugar_trans"/>
</dbReference>
<evidence type="ECO:0000256" key="7">
    <source>
        <dbReference type="ARBA" id="ARBA00023136"/>
    </source>
</evidence>
<comment type="subcellular location">
    <subcellularLocation>
        <location evidence="10">Endomembrane system</location>
        <topology evidence="10">Single-pass membrane protein</topology>
    </subcellularLocation>
    <subcellularLocation>
        <location evidence="1">Membrane</location>
        <topology evidence="1">Single-pass type II membrane protein</topology>
    </subcellularLocation>
</comment>
<feature type="transmembrane region" description="Helical" evidence="11">
    <location>
        <begin position="38"/>
        <end position="56"/>
    </location>
</feature>
<evidence type="ECO:0000256" key="11">
    <source>
        <dbReference type="SAM" id="Phobius"/>
    </source>
</evidence>
<dbReference type="InterPro" id="IPR045885">
    <property type="entry name" value="GalNAc-T"/>
</dbReference>
<evidence type="ECO:0000256" key="8">
    <source>
        <dbReference type="ARBA" id="ARBA00023157"/>
    </source>
</evidence>
<proteinExistence type="inferred from homology"/>
<dbReference type="GO" id="GO:0006493">
    <property type="term" value="P:protein O-linked glycosylation"/>
    <property type="evidence" value="ECO:0007669"/>
    <property type="project" value="TreeGrafter"/>
</dbReference>
<comment type="similarity">
    <text evidence="3">Belongs to the glycosyltransferase 2 family. GalNAc-T subfamily.</text>
</comment>
<keyword evidence="4 11" id="KW-0812">Transmembrane</keyword>